<organism evidence="3 4">
    <name type="scientific">Coemansia interrupta</name>
    <dbReference type="NCBI Taxonomy" id="1126814"/>
    <lineage>
        <taxon>Eukaryota</taxon>
        <taxon>Fungi</taxon>
        <taxon>Fungi incertae sedis</taxon>
        <taxon>Zoopagomycota</taxon>
        <taxon>Kickxellomycotina</taxon>
        <taxon>Kickxellomycetes</taxon>
        <taxon>Kickxellales</taxon>
        <taxon>Kickxellaceae</taxon>
        <taxon>Coemansia</taxon>
    </lineage>
</organism>
<dbReference type="PANTHER" id="PTHR28258">
    <property type="entry name" value="VACUOLAR SEGREGATION PROTEIN 7"/>
    <property type="match status" value="1"/>
</dbReference>
<feature type="compositionally biased region" description="Low complexity" evidence="1">
    <location>
        <begin position="81"/>
        <end position="94"/>
    </location>
</feature>
<keyword evidence="2" id="KW-0472">Membrane</keyword>
<feature type="region of interest" description="Disordered" evidence="1">
    <location>
        <begin position="68"/>
        <end position="407"/>
    </location>
</feature>
<keyword evidence="4" id="KW-1185">Reference proteome</keyword>
<dbReference type="OrthoDB" id="1204at2759"/>
<accession>A0A9W8LMM0</accession>
<evidence type="ECO:0000256" key="1">
    <source>
        <dbReference type="SAM" id="MobiDB-lite"/>
    </source>
</evidence>
<keyword evidence="2" id="KW-0812">Transmembrane</keyword>
<dbReference type="GO" id="GO:0000011">
    <property type="term" value="P:vacuole inheritance"/>
    <property type="evidence" value="ECO:0007669"/>
    <property type="project" value="TreeGrafter"/>
</dbReference>
<dbReference type="GO" id="GO:1903778">
    <property type="term" value="P:protein localization to vacuolar membrane"/>
    <property type="evidence" value="ECO:0007669"/>
    <property type="project" value="TreeGrafter"/>
</dbReference>
<feature type="compositionally biased region" description="Basic and acidic residues" evidence="1">
    <location>
        <begin position="70"/>
        <end position="80"/>
    </location>
</feature>
<keyword evidence="2" id="KW-1133">Transmembrane helix</keyword>
<dbReference type="InterPro" id="IPR024260">
    <property type="entry name" value="Vac7"/>
</dbReference>
<proteinExistence type="predicted"/>
<feature type="compositionally biased region" description="Low complexity" evidence="1">
    <location>
        <begin position="154"/>
        <end position="171"/>
    </location>
</feature>
<feature type="region of interest" description="Disordered" evidence="1">
    <location>
        <begin position="487"/>
        <end position="514"/>
    </location>
</feature>
<name>A0A9W8LMM0_9FUNG</name>
<feature type="compositionally biased region" description="Polar residues" evidence="1">
    <location>
        <begin position="105"/>
        <end position="121"/>
    </location>
</feature>
<evidence type="ECO:0000256" key="2">
    <source>
        <dbReference type="SAM" id="Phobius"/>
    </source>
</evidence>
<evidence type="ECO:0000313" key="3">
    <source>
        <dbReference type="EMBL" id="KAJ2785100.1"/>
    </source>
</evidence>
<feature type="compositionally biased region" description="Gly residues" evidence="1">
    <location>
        <begin position="388"/>
        <end position="399"/>
    </location>
</feature>
<reference evidence="3" key="1">
    <citation type="submission" date="2022-07" db="EMBL/GenBank/DDBJ databases">
        <title>Phylogenomic reconstructions and comparative analyses of Kickxellomycotina fungi.</title>
        <authorList>
            <person name="Reynolds N.K."/>
            <person name="Stajich J.E."/>
            <person name="Barry K."/>
            <person name="Grigoriev I.V."/>
            <person name="Crous P."/>
            <person name="Smith M.E."/>
        </authorList>
    </citation>
    <scope>NUCLEOTIDE SEQUENCE</scope>
    <source>
        <strain evidence="3">BCRC 34489</strain>
    </source>
</reference>
<feature type="transmembrane region" description="Helical" evidence="2">
    <location>
        <begin position="559"/>
        <end position="580"/>
    </location>
</feature>
<feature type="compositionally biased region" description="Polar residues" evidence="1">
    <location>
        <begin position="339"/>
        <end position="348"/>
    </location>
</feature>
<feature type="region of interest" description="Disordered" evidence="1">
    <location>
        <begin position="1"/>
        <end position="55"/>
    </location>
</feature>
<feature type="region of interest" description="Disordered" evidence="1">
    <location>
        <begin position="692"/>
        <end position="713"/>
    </location>
</feature>
<dbReference type="Pfam" id="PF12751">
    <property type="entry name" value="Vac7"/>
    <property type="match status" value="1"/>
</dbReference>
<dbReference type="GO" id="GO:0070772">
    <property type="term" value="C:PAS complex"/>
    <property type="evidence" value="ECO:0007669"/>
    <property type="project" value="TreeGrafter"/>
</dbReference>
<feature type="region of interest" description="Disordered" evidence="1">
    <location>
        <begin position="419"/>
        <end position="454"/>
    </location>
</feature>
<gene>
    <name evidence="3" type="primary">VAC7</name>
    <name evidence="3" type="ORF">GGI15_002040</name>
</gene>
<evidence type="ECO:0000313" key="4">
    <source>
        <dbReference type="Proteomes" id="UP001140172"/>
    </source>
</evidence>
<dbReference type="AlphaFoldDB" id="A0A9W8LMM0"/>
<dbReference type="Proteomes" id="UP001140172">
    <property type="component" value="Unassembled WGS sequence"/>
</dbReference>
<feature type="compositionally biased region" description="Low complexity" evidence="1">
    <location>
        <begin position="208"/>
        <end position="218"/>
    </location>
</feature>
<dbReference type="PANTHER" id="PTHR28258:SF1">
    <property type="entry name" value="VACUOLAR SEGREGATION PROTEIN 7"/>
    <property type="match status" value="1"/>
</dbReference>
<feature type="compositionally biased region" description="Low complexity" evidence="1">
    <location>
        <begin position="419"/>
        <end position="434"/>
    </location>
</feature>
<feature type="compositionally biased region" description="Acidic residues" evidence="1">
    <location>
        <begin position="327"/>
        <end position="336"/>
    </location>
</feature>
<feature type="compositionally biased region" description="Polar residues" evidence="1">
    <location>
        <begin position="134"/>
        <end position="153"/>
    </location>
</feature>
<dbReference type="EMBL" id="JANBUM010000096">
    <property type="protein sequence ID" value="KAJ2785100.1"/>
    <property type="molecule type" value="Genomic_DNA"/>
</dbReference>
<dbReference type="GO" id="GO:0000329">
    <property type="term" value="C:fungal-type vacuole membrane"/>
    <property type="evidence" value="ECO:0007669"/>
    <property type="project" value="TreeGrafter"/>
</dbReference>
<feature type="compositionally biased region" description="Basic and acidic residues" evidence="1">
    <location>
        <begin position="7"/>
        <end position="25"/>
    </location>
</feature>
<feature type="compositionally biased region" description="Basic residues" evidence="1">
    <location>
        <begin position="365"/>
        <end position="374"/>
    </location>
</feature>
<sequence length="806" mass="85709">MSDDNEQEHKTMIKQLTDLDDHALDEQAGLFMHPRRKSLRSETTPRPLSQPFFQPLHVFPDVLSVSAMVERQEQKDHKEQQQQQQQQTKAQQQQSHNDNEPHTSIAENKSSGTISSMNAGNAQDGGGMAASLAQYPQSLALQPSRVGTTNSAGAETTADATPQPAAATASTRGNDEPIVAPPVSTAIKPRAGLRSVSLTRIAGERTDASATTAATSKSGGSGNVSGRDSTAGPDNRHSGKTGGIIGYHSAQTSDAPLNPPKTLRAGTPIETPTEEGDRQLSVETSRPNKAAGKRASNRRSANDRVAPAKTGRLFVRRVNASSRGSEEENTDDDEEQFIYRNSRSSLHVSSIPEDAYEDREPVGQSRRRTNRHRLSTYLGSIERRDSSGVGGALSTGGSYGQTYSSSTTAHGNSNSINYGASNTSSGGHAAAAATSGGGRAGGRRPGRAMRGGANGSSVNASVGFSSSGGGGAGGGAGHRFSILTQANNDYGGGTSEESDMDGEPAGLRSTYANQYSRRNSRRFQSNVYYGSSEDLPETTPLFRRHHGQQRKRKSAIAQVLRAAFLTLVLLASLFVLVILFNFTSAPLADVEAVRVSNILATEKELLFILHIQSTNPNIREVLIERAEIGVFAAAAISNNTTAQPDSSALMANETEPAILLGNVYKLSDPMRFAPGSLQKPTTDIKTTQISIHHPGATLGGGGGGDGEDDDSDASKWRRLLKGPYDLTVRGTLQYTLWQRNYAARICVAKLANLPPDNTTSSGVISYSIAAGLGCDEGDDDDTITLPSPPTPPFYLAEAVRRLPRLW</sequence>
<dbReference type="GO" id="GO:0010513">
    <property type="term" value="P:positive regulation of phosphatidylinositol biosynthetic process"/>
    <property type="evidence" value="ECO:0007669"/>
    <property type="project" value="TreeGrafter"/>
</dbReference>
<protein>
    <submittedName>
        <fullName evidence="3">Vacuolar inheritance and morphology protein</fullName>
    </submittedName>
</protein>
<comment type="caution">
    <text evidence="3">The sequence shown here is derived from an EMBL/GenBank/DDBJ whole genome shotgun (WGS) entry which is preliminary data.</text>
</comment>